<evidence type="ECO:0000259" key="1">
    <source>
        <dbReference type="Pfam" id="PF01636"/>
    </source>
</evidence>
<accession>A0A0A0B781</accession>
<feature type="domain" description="Aminoglycoside phosphotransferase" evidence="1">
    <location>
        <begin position="32"/>
        <end position="263"/>
    </location>
</feature>
<name>A0A0A0B781_9CELL</name>
<evidence type="ECO:0000313" key="2">
    <source>
        <dbReference type="EMBL" id="KGM02725.1"/>
    </source>
</evidence>
<sequence>MADRPAADVDVSVDLVRALLRDQHPDLADLPLRVVASGWDNVVLRLGDRLAVRVPRRPEAVPLVLHEQRWLPELARRLDVATPVPVRVGVPSDLLGRPWSVVPWFPGVLASGVPPERRGPVVAPLARFLAALHLPAPAGAPANPVRGVPLRTRDTAVRERLATGLVPRADEVTPLWAAAVAAPPWARPASWVHGDLHPANLLVTAQHDLAAVLDFGDLTAGDPATDLATAWLTFTGPARAELRALLDATGRYDDATWVRARGWALCMATALLVTSDDDAHLAAIGAHALHGALDDPA</sequence>
<keyword evidence="3" id="KW-1185">Reference proteome</keyword>
<dbReference type="PANTHER" id="PTHR21310">
    <property type="entry name" value="AMINOGLYCOSIDE PHOSPHOTRANSFERASE-RELATED-RELATED"/>
    <property type="match status" value="1"/>
</dbReference>
<dbReference type="EMBL" id="AXNT01000037">
    <property type="protein sequence ID" value="KGM02725.1"/>
    <property type="molecule type" value="Genomic_DNA"/>
</dbReference>
<dbReference type="Gene3D" id="3.30.200.20">
    <property type="entry name" value="Phosphorylase Kinase, domain 1"/>
    <property type="match status" value="1"/>
</dbReference>
<protein>
    <recommendedName>
        <fullName evidence="1">Aminoglycoside phosphotransferase domain-containing protein</fullName>
    </recommendedName>
</protein>
<dbReference type="InterPro" id="IPR002575">
    <property type="entry name" value="Aminoglycoside_PTrfase"/>
</dbReference>
<dbReference type="OrthoDB" id="9797603at2"/>
<organism evidence="2 3">
    <name type="scientific">Cellulomonas cellasea DSM 20118</name>
    <dbReference type="NCBI Taxonomy" id="1408250"/>
    <lineage>
        <taxon>Bacteria</taxon>
        <taxon>Bacillati</taxon>
        <taxon>Actinomycetota</taxon>
        <taxon>Actinomycetes</taxon>
        <taxon>Micrococcales</taxon>
        <taxon>Cellulomonadaceae</taxon>
        <taxon>Cellulomonas</taxon>
    </lineage>
</organism>
<gene>
    <name evidence="2" type="ORF">Q760_11605</name>
</gene>
<evidence type="ECO:0000313" key="3">
    <source>
        <dbReference type="Proteomes" id="UP000029833"/>
    </source>
</evidence>
<dbReference type="InterPro" id="IPR051678">
    <property type="entry name" value="AGP_Transferase"/>
</dbReference>
<dbReference type="AlphaFoldDB" id="A0A0A0B781"/>
<dbReference type="PANTHER" id="PTHR21310:SF42">
    <property type="entry name" value="BIFUNCTIONAL AAC_APH"/>
    <property type="match status" value="1"/>
</dbReference>
<proteinExistence type="predicted"/>
<reference evidence="2 3" key="1">
    <citation type="submission" date="2013-10" db="EMBL/GenBank/DDBJ databases">
        <authorList>
            <person name="Wang G."/>
            <person name="Zhuang W."/>
        </authorList>
    </citation>
    <scope>NUCLEOTIDE SEQUENCE [LARGE SCALE GENOMIC DNA]</scope>
    <source>
        <strain evidence="2 3">DSM 20118</strain>
    </source>
</reference>
<dbReference type="InterPro" id="IPR011009">
    <property type="entry name" value="Kinase-like_dom_sf"/>
</dbReference>
<dbReference type="STRING" id="1408250.Q760_11605"/>
<comment type="caution">
    <text evidence="2">The sequence shown here is derived from an EMBL/GenBank/DDBJ whole genome shotgun (WGS) entry which is preliminary data.</text>
</comment>
<dbReference type="Gene3D" id="3.90.1200.10">
    <property type="match status" value="1"/>
</dbReference>
<dbReference type="SUPFAM" id="SSF56112">
    <property type="entry name" value="Protein kinase-like (PK-like)"/>
    <property type="match status" value="1"/>
</dbReference>
<dbReference type="Pfam" id="PF01636">
    <property type="entry name" value="APH"/>
    <property type="match status" value="1"/>
</dbReference>
<dbReference type="Proteomes" id="UP000029833">
    <property type="component" value="Unassembled WGS sequence"/>
</dbReference>
<dbReference type="RefSeq" id="WP_034627861.1">
    <property type="nucleotide sequence ID" value="NZ_AXNT01000037.1"/>
</dbReference>
<dbReference type="CDD" id="cd05155">
    <property type="entry name" value="APH_ChoK_like_1"/>
    <property type="match status" value="1"/>
</dbReference>